<dbReference type="PANTHER" id="PTHR43811:SF19">
    <property type="entry name" value="39 KDA FK506-BINDING NUCLEAR PROTEIN"/>
    <property type="match status" value="1"/>
</dbReference>
<dbReference type="SUPFAM" id="SSF54534">
    <property type="entry name" value="FKBP-like"/>
    <property type="match status" value="1"/>
</dbReference>
<evidence type="ECO:0000313" key="9">
    <source>
        <dbReference type="Proteomes" id="UP000041254"/>
    </source>
</evidence>
<dbReference type="AlphaFoldDB" id="A0A0G4ED53"/>
<dbReference type="Pfam" id="PF00254">
    <property type="entry name" value="FKBP_C"/>
    <property type="match status" value="1"/>
</dbReference>
<evidence type="ECO:0000313" key="8">
    <source>
        <dbReference type="EMBL" id="CEL93612.1"/>
    </source>
</evidence>
<dbReference type="Proteomes" id="UP000041254">
    <property type="component" value="Unassembled WGS sequence"/>
</dbReference>
<dbReference type="Gene3D" id="3.10.50.40">
    <property type="match status" value="1"/>
</dbReference>
<name>A0A0G4ED53_VITBC</name>
<dbReference type="STRING" id="1169540.A0A0G4ED53"/>
<evidence type="ECO:0000256" key="3">
    <source>
        <dbReference type="ARBA" id="ARBA00023110"/>
    </source>
</evidence>
<keyword evidence="9" id="KW-1185">Reference proteome</keyword>
<evidence type="ECO:0000256" key="1">
    <source>
        <dbReference type="ARBA" id="ARBA00000971"/>
    </source>
</evidence>
<protein>
    <recommendedName>
        <fullName evidence="2 5">peptidylprolyl isomerase</fullName>
        <ecNumber evidence="2 5">5.2.1.8</ecNumber>
    </recommendedName>
</protein>
<keyword evidence="3 5" id="KW-0697">Rotamase</keyword>
<dbReference type="GO" id="GO:0003755">
    <property type="term" value="F:peptidyl-prolyl cis-trans isomerase activity"/>
    <property type="evidence" value="ECO:0007669"/>
    <property type="project" value="UniProtKB-KW"/>
</dbReference>
<dbReference type="EC" id="5.2.1.8" evidence="2 5"/>
<dbReference type="PROSITE" id="PS50059">
    <property type="entry name" value="FKBP_PPIASE"/>
    <property type="match status" value="1"/>
</dbReference>
<dbReference type="PhylomeDB" id="A0A0G4ED53"/>
<dbReference type="PANTHER" id="PTHR43811">
    <property type="entry name" value="FKBP-TYPE PEPTIDYL-PROLYL CIS-TRANS ISOMERASE FKPA"/>
    <property type="match status" value="1"/>
</dbReference>
<evidence type="ECO:0000256" key="6">
    <source>
        <dbReference type="SAM" id="SignalP"/>
    </source>
</evidence>
<feature type="chain" id="PRO_5005187585" description="peptidylprolyl isomerase" evidence="6">
    <location>
        <begin position="23"/>
        <end position="163"/>
    </location>
</feature>
<proteinExistence type="predicted"/>
<dbReference type="VEuPathDB" id="CryptoDB:Vbra_11320"/>
<comment type="catalytic activity">
    <reaction evidence="1 5">
        <text>[protein]-peptidylproline (omega=180) = [protein]-peptidylproline (omega=0)</text>
        <dbReference type="Rhea" id="RHEA:16237"/>
        <dbReference type="Rhea" id="RHEA-COMP:10747"/>
        <dbReference type="Rhea" id="RHEA-COMP:10748"/>
        <dbReference type="ChEBI" id="CHEBI:83833"/>
        <dbReference type="ChEBI" id="CHEBI:83834"/>
        <dbReference type="EC" id="5.2.1.8"/>
    </reaction>
</comment>
<feature type="signal peptide" evidence="6">
    <location>
        <begin position="1"/>
        <end position="22"/>
    </location>
</feature>
<reference evidence="8 9" key="1">
    <citation type="submission" date="2014-11" db="EMBL/GenBank/DDBJ databases">
        <authorList>
            <person name="Zhu J."/>
            <person name="Qi W."/>
            <person name="Song R."/>
        </authorList>
    </citation>
    <scope>NUCLEOTIDE SEQUENCE [LARGE SCALE GENOMIC DNA]</scope>
</reference>
<evidence type="ECO:0000256" key="2">
    <source>
        <dbReference type="ARBA" id="ARBA00013194"/>
    </source>
</evidence>
<dbReference type="EMBL" id="CDMY01000179">
    <property type="protein sequence ID" value="CEL93612.1"/>
    <property type="molecule type" value="Genomic_DNA"/>
</dbReference>
<dbReference type="OrthoDB" id="1902587at2759"/>
<gene>
    <name evidence="8" type="ORF">Vbra_11320</name>
</gene>
<evidence type="ECO:0000256" key="4">
    <source>
        <dbReference type="ARBA" id="ARBA00023235"/>
    </source>
</evidence>
<dbReference type="InterPro" id="IPR001179">
    <property type="entry name" value="PPIase_FKBP_dom"/>
</dbReference>
<accession>A0A0G4ED53</accession>
<evidence type="ECO:0000259" key="7">
    <source>
        <dbReference type="PROSITE" id="PS50059"/>
    </source>
</evidence>
<dbReference type="InParanoid" id="A0A0G4ED53"/>
<sequence>MAEALLGGVLLSGLGIRGAAFADGEDWKETDSGLAYSVLKSGEGPKVEAGDLVVIRFRGQYKNIVIDDLFRTSEPYYARAAGGKLVAGLEEALLMMRVGDRWKLKVPGALAFGQQGRSPAPGRPRIPPNAPIEYEMLVVDIPGKGDPLDLYFGDTDQPDSDFL</sequence>
<dbReference type="InterPro" id="IPR046357">
    <property type="entry name" value="PPIase_dom_sf"/>
</dbReference>
<organism evidence="8 9">
    <name type="scientific">Vitrella brassicaformis (strain CCMP3155)</name>
    <dbReference type="NCBI Taxonomy" id="1169540"/>
    <lineage>
        <taxon>Eukaryota</taxon>
        <taxon>Sar</taxon>
        <taxon>Alveolata</taxon>
        <taxon>Colpodellida</taxon>
        <taxon>Vitrellaceae</taxon>
        <taxon>Vitrella</taxon>
    </lineage>
</organism>
<evidence type="ECO:0000256" key="5">
    <source>
        <dbReference type="PROSITE-ProRule" id="PRU00277"/>
    </source>
</evidence>
<dbReference type="OMA" id="SAWADET"/>
<keyword evidence="6" id="KW-0732">Signal</keyword>
<feature type="domain" description="PPIase FKBP-type" evidence="7">
    <location>
        <begin position="50"/>
        <end position="142"/>
    </location>
</feature>
<keyword evidence="4 5" id="KW-0413">Isomerase</keyword>